<reference evidence="2" key="1">
    <citation type="submission" date="2022-01" db="EMBL/GenBank/DDBJ databases">
        <title>Colwellia maritima, isolated from seawater.</title>
        <authorList>
            <person name="Kristyanto S."/>
            <person name="Jung J."/>
            <person name="Jeon C.O."/>
        </authorList>
    </citation>
    <scope>NUCLEOTIDE SEQUENCE</scope>
    <source>
        <strain evidence="2">MSW7</strain>
    </source>
</reference>
<keyword evidence="1" id="KW-0732">Signal</keyword>
<dbReference type="InterPro" id="IPR012414">
    <property type="entry name" value="BDS_K_chnl_tox"/>
</dbReference>
<proteinExistence type="predicted"/>
<evidence type="ECO:0000313" key="3">
    <source>
        <dbReference type="Proteomes" id="UP001139646"/>
    </source>
</evidence>
<feature type="signal peptide" evidence="1">
    <location>
        <begin position="1"/>
        <end position="19"/>
    </location>
</feature>
<protein>
    <submittedName>
        <fullName evidence="2">Uncharacterized protein</fullName>
    </submittedName>
</protein>
<evidence type="ECO:0000256" key="1">
    <source>
        <dbReference type="SAM" id="SignalP"/>
    </source>
</evidence>
<dbReference type="EMBL" id="JAKKSL010000004">
    <property type="protein sequence ID" value="MCI2285041.1"/>
    <property type="molecule type" value="Genomic_DNA"/>
</dbReference>
<dbReference type="RefSeq" id="WP_242287685.1">
    <property type="nucleotide sequence ID" value="NZ_JAKKSL010000004.1"/>
</dbReference>
<comment type="caution">
    <text evidence="2">The sequence shown here is derived from an EMBL/GenBank/DDBJ whole genome shotgun (WGS) entry which is preliminary data.</text>
</comment>
<dbReference type="Proteomes" id="UP001139646">
    <property type="component" value="Unassembled WGS sequence"/>
</dbReference>
<keyword evidence="3" id="KW-1185">Reference proteome</keyword>
<organism evidence="2 3">
    <name type="scientific">Colwellia maritima</name>
    <dbReference type="NCBI Taxonomy" id="2912588"/>
    <lineage>
        <taxon>Bacteria</taxon>
        <taxon>Pseudomonadati</taxon>
        <taxon>Pseudomonadota</taxon>
        <taxon>Gammaproteobacteria</taxon>
        <taxon>Alteromonadales</taxon>
        <taxon>Colwelliaceae</taxon>
        <taxon>Colwellia</taxon>
    </lineage>
</organism>
<gene>
    <name evidence="2" type="ORF">L3081_18645</name>
</gene>
<name>A0ABS9X6F3_9GAMM</name>
<feature type="chain" id="PRO_5047135216" evidence="1">
    <location>
        <begin position="20"/>
        <end position="390"/>
    </location>
</feature>
<evidence type="ECO:0000313" key="2">
    <source>
        <dbReference type="EMBL" id="MCI2285041.1"/>
    </source>
</evidence>
<sequence length="390" mass="40269">MKLKTLSLIACCVSFALQAQVTHEPSDAIKVGERSVISGTLDNTKAIKEARLYFKSNLSDTFIFVDLDKNGLVLQSNLPAPGPSMEQIDYFFAVKYQDGSFDQSDVFGAKVSGEWDEDSKKAYSDILEVQSELDPSQVTTEDFANNVTYAYQASKLLGSAGNSVSLSSVGSYSATMSSTGVAAGSGVVGIGGLSMTTIGIGAAVVVGGGAIAASSGSSGEDGADINTVIVNGEVIEGETVTDSGTPYTGIPVLNLPGLGNEDEDEEFKGEGDNGTILPPGSAVCGELIKGSGNIPATSNITINMAANDGDFHMSYFLGNSVADEVVIMHDNVQLYTTGCTASPGGPATSPTFTLPGGNTPNEIEVIVTSNCGNQTGTYWEFTLSCPTNQG</sequence>
<accession>A0ABS9X6F3</accession>
<dbReference type="Pfam" id="PF07936">
    <property type="entry name" value="Defensin_4"/>
    <property type="match status" value="1"/>
</dbReference>